<dbReference type="PANTHER" id="PTHR39189">
    <property type="entry name" value="UPF0173 METAL-DEPENDENT HYDROLASE YTKL"/>
    <property type="match status" value="1"/>
</dbReference>
<gene>
    <name evidence="1" type="ORF">CUN48_00295</name>
</gene>
<accession>A0A2M8QH34</accession>
<dbReference type="Gene3D" id="3.60.15.10">
    <property type="entry name" value="Ribonuclease Z/Hydroxyacylglutathione hydrolase-like"/>
    <property type="match status" value="1"/>
</dbReference>
<dbReference type="PANTHER" id="PTHR39189:SF1">
    <property type="entry name" value="UPF0173 METAL-DEPENDENT HYDROLASE YTKL"/>
    <property type="match status" value="1"/>
</dbReference>
<comment type="caution">
    <text evidence="1">The sequence shown here is derived from an EMBL/GenBank/DDBJ whole genome shotgun (WGS) entry which is preliminary data.</text>
</comment>
<evidence type="ECO:0000313" key="1">
    <source>
        <dbReference type="EMBL" id="PJF49088.1"/>
    </source>
</evidence>
<organism evidence="1 2">
    <name type="scientific">Candidatus Thermofonsia Clade 3 bacterium</name>
    <dbReference type="NCBI Taxonomy" id="2364212"/>
    <lineage>
        <taxon>Bacteria</taxon>
        <taxon>Bacillati</taxon>
        <taxon>Chloroflexota</taxon>
        <taxon>Candidatus Thermofontia</taxon>
        <taxon>Candidatus Thermofonsia Clade 3</taxon>
    </lineage>
</organism>
<name>A0A2M8QH34_9CHLR</name>
<reference evidence="1 2" key="1">
    <citation type="submission" date="2017-11" db="EMBL/GenBank/DDBJ databases">
        <title>Evolution of Phototrophy in the Chloroflexi Phylum Driven by Horizontal Gene Transfer.</title>
        <authorList>
            <person name="Ward L.M."/>
            <person name="Hemp J."/>
            <person name="Shih P.M."/>
            <person name="Mcglynn S.E."/>
            <person name="Fischer W."/>
        </authorList>
    </citation>
    <scope>NUCLEOTIDE SEQUENCE [LARGE SCALE GENOMIC DNA]</scope>
    <source>
        <strain evidence="1">JP3_7</strain>
    </source>
</reference>
<dbReference type="AlphaFoldDB" id="A0A2M8QH34"/>
<sequence length="211" mass="22920">MEITWYGQSCFRMTERATLAIVTDPYSADAGLEPPKLKADVVTISRDHPRHNNINAVIGAQRGDVRKITGPGEYEMGGVFITGVAMRPEKKGAHQKCTVYAFNFDGLSVAHLGGLAFVPTQSQIDALETVDVLLVPISGDEELNPAQAAEVISMIEPALVVPMGYGPKSKDSLNKFLKEMGRTSPQTQDALKVTRGSLPEDTQVILLEMKH</sequence>
<dbReference type="InterPro" id="IPR036866">
    <property type="entry name" value="RibonucZ/Hydroxyglut_hydro"/>
</dbReference>
<dbReference type="Proteomes" id="UP000230790">
    <property type="component" value="Unassembled WGS sequence"/>
</dbReference>
<evidence type="ECO:0000313" key="2">
    <source>
        <dbReference type="Proteomes" id="UP000230790"/>
    </source>
</evidence>
<protein>
    <submittedName>
        <fullName evidence="1">Lactamase</fullName>
    </submittedName>
</protein>
<dbReference type="Pfam" id="PF13483">
    <property type="entry name" value="Lactamase_B_3"/>
    <property type="match status" value="1"/>
</dbReference>
<proteinExistence type="predicted"/>
<dbReference type="EMBL" id="PGTN01000001">
    <property type="protein sequence ID" value="PJF49088.1"/>
    <property type="molecule type" value="Genomic_DNA"/>
</dbReference>
<dbReference type="SUPFAM" id="SSF56281">
    <property type="entry name" value="Metallo-hydrolase/oxidoreductase"/>
    <property type="match status" value="1"/>
</dbReference>